<feature type="region of interest" description="Disordered" evidence="1">
    <location>
        <begin position="1"/>
        <end position="21"/>
    </location>
</feature>
<evidence type="ECO:0000313" key="2">
    <source>
        <dbReference type="EMBL" id="GIJ71634.1"/>
    </source>
</evidence>
<reference evidence="2" key="1">
    <citation type="submission" date="2021-01" db="EMBL/GenBank/DDBJ databases">
        <title>Whole genome shotgun sequence of Virgisporangium ochraceum NBRC 16418.</title>
        <authorList>
            <person name="Komaki H."/>
            <person name="Tamura T."/>
        </authorList>
    </citation>
    <scope>NUCLEOTIDE SEQUENCE</scope>
    <source>
        <strain evidence="2">NBRC 16418</strain>
    </source>
</reference>
<accession>A0A8J4EED2</accession>
<gene>
    <name evidence="2" type="ORF">Voc01_065510</name>
</gene>
<sequence>MDGPRQAITPRWTAADSGPVGGRARLTAEGFPAADRAGNRTSGYALSAGSDHAAIAAAAVVRTGP</sequence>
<dbReference type="Proteomes" id="UP000635606">
    <property type="component" value="Unassembled WGS sequence"/>
</dbReference>
<dbReference type="AlphaFoldDB" id="A0A8J4EED2"/>
<keyword evidence="3" id="KW-1185">Reference proteome</keyword>
<organism evidence="2 3">
    <name type="scientific">Virgisporangium ochraceum</name>
    <dbReference type="NCBI Taxonomy" id="65505"/>
    <lineage>
        <taxon>Bacteria</taxon>
        <taxon>Bacillati</taxon>
        <taxon>Actinomycetota</taxon>
        <taxon>Actinomycetes</taxon>
        <taxon>Micromonosporales</taxon>
        <taxon>Micromonosporaceae</taxon>
        <taxon>Virgisporangium</taxon>
    </lineage>
</organism>
<name>A0A8J4EED2_9ACTN</name>
<proteinExistence type="predicted"/>
<dbReference type="EMBL" id="BOPH01000088">
    <property type="protein sequence ID" value="GIJ71634.1"/>
    <property type="molecule type" value="Genomic_DNA"/>
</dbReference>
<comment type="caution">
    <text evidence="2">The sequence shown here is derived from an EMBL/GenBank/DDBJ whole genome shotgun (WGS) entry which is preliminary data.</text>
</comment>
<protein>
    <submittedName>
        <fullName evidence="2">Uncharacterized protein</fullName>
    </submittedName>
</protein>
<evidence type="ECO:0000256" key="1">
    <source>
        <dbReference type="SAM" id="MobiDB-lite"/>
    </source>
</evidence>
<evidence type="ECO:0000313" key="3">
    <source>
        <dbReference type="Proteomes" id="UP000635606"/>
    </source>
</evidence>